<dbReference type="AlphaFoldDB" id="A0A2S8FQ03"/>
<evidence type="ECO:0000313" key="3">
    <source>
        <dbReference type="Proteomes" id="UP000238322"/>
    </source>
</evidence>
<dbReference type="InterPro" id="IPR011486">
    <property type="entry name" value="BBP2"/>
</dbReference>
<dbReference type="PROSITE" id="PS51257">
    <property type="entry name" value="PROKAR_LIPOPROTEIN"/>
    <property type="match status" value="1"/>
</dbReference>
<reference evidence="2 3" key="1">
    <citation type="submission" date="2018-02" db="EMBL/GenBank/DDBJ databases">
        <title>Comparative genomes isolates from brazilian mangrove.</title>
        <authorList>
            <person name="Araujo J.E."/>
            <person name="Taketani R.G."/>
            <person name="Silva M.C.P."/>
            <person name="Loureco M.V."/>
            <person name="Andreote F.D."/>
        </authorList>
    </citation>
    <scope>NUCLEOTIDE SEQUENCE [LARGE SCALE GENOMIC DNA]</scope>
    <source>
        <strain evidence="2 3">Hex-1 MGV</strain>
    </source>
</reference>
<organism evidence="2 3">
    <name type="scientific">Blastopirellula marina</name>
    <dbReference type="NCBI Taxonomy" id="124"/>
    <lineage>
        <taxon>Bacteria</taxon>
        <taxon>Pseudomonadati</taxon>
        <taxon>Planctomycetota</taxon>
        <taxon>Planctomycetia</taxon>
        <taxon>Pirellulales</taxon>
        <taxon>Pirellulaceae</taxon>
        <taxon>Blastopirellula</taxon>
    </lineage>
</organism>
<proteinExistence type="predicted"/>
<gene>
    <name evidence="2" type="ORF">C5Y83_12130</name>
</gene>
<dbReference type="OrthoDB" id="9775763at2"/>
<dbReference type="RefSeq" id="WP_105330005.1">
    <property type="nucleotide sequence ID" value="NZ_PUHY01000010.1"/>
</dbReference>
<dbReference type="Proteomes" id="UP000238322">
    <property type="component" value="Unassembled WGS sequence"/>
</dbReference>
<feature type="chain" id="PRO_5015584552" evidence="1">
    <location>
        <begin position="27"/>
        <end position="470"/>
    </location>
</feature>
<dbReference type="EMBL" id="PUHY01000010">
    <property type="protein sequence ID" value="PQO34275.1"/>
    <property type="molecule type" value="Genomic_DNA"/>
</dbReference>
<keyword evidence="1" id="KW-0732">Signal</keyword>
<accession>A0A2S8FQ03</accession>
<sequence length="470" mass="51994">MKQLKLTHVLAWSVVLGCLNGSTLLAQTGKPVRVVRAGSVAQPTTTPEVVPTSALTEVPLTETYSPTSLTSEAMAYEQADCPTCSTCFDDVCCSQWFFNGWLEQGFTGNPNSDGGANGPAGTNGPLIFNDQANEYMLNQLYLSVGRKVNRDGCSWDIGGRVDVLFGTDYYFVQATGLETRDDNSQHWNSGNGPRNAGNAGLYGLALPQFYVEANVPWGNGLNLKAGHFYTIMGYESVMAPENFFYSHSYMMQYGEPFTHTGMLASYETSPCMTWYGGIVRGWNTFEQPNGQVSFLGGFRWVSPHEATKLNFSIITGSEDPTGNNNRTTYSLVFQQQINQCWTYVLEHNLGTEENARLTTSNTLAQANWFGVSNYLYYTVDSCLDVGARFEWFGDPDNARVFGLSNDNLVSGGNYYELTFGANYHPTSWFVLRPELRYDWSDLSAPGITGAYNNGTSKDQFTIGFDLITVF</sequence>
<protein>
    <submittedName>
        <fullName evidence="2">Porin</fullName>
    </submittedName>
</protein>
<evidence type="ECO:0000256" key="1">
    <source>
        <dbReference type="SAM" id="SignalP"/>
    </source>
</evidence>
<dbReference type="Pfam" id="PF07642">
    <property type="entry name" value="BBP2"/>
    <property type="match status" value="1"/>
</dbReference>
<feature type="signal peptide" evidence="1">
    <location>
        <begin position="1"/>
        <end position="26"/>
    </location>
</feature>
<name>A0A2S8FQ03_9BACT</name>
<comment type="caution">
    <text evidence="2">The sequence shown here is derived from an EMBL/GenBank/DDBJ whole genome shotgun (WGS) entry which is preliminary data.</text>
</comment>
<evidence type="ECO:0000313" key="2">
    <source>
        <dbReference type="EMBL" id="PQO34275.1"/>
    </source>
</evidence>